<feature type="compositionally biased region" description="Basic and acidic residues" evidence="1">
    <location>
        <begin position="369"/>
        <end position="380"/>
    </location>
</feature>
<keyword evidence="2" id="KW-1133">Transmembrane helix</keyword>
<proteinExistence type="predicted"/>
<evidence type="ECO:0000256" key="2">
    <source>
        <dbReference type="SAM" id="Phobius"/>
    </source>
</evidence>
<feature type="region of interest" description="Disordered" evidence="1">
    <location>
        <begin position="368"/>
        <end position="472"/>
    </location>
</feature>
<feature type="compositionally biased region" description="Low complexity" evidence="1">
    <location>
        <begin position="510"/>
        <end position="521"/>
    </location>
</feature>
<organism evidence="3 4">
    <name type="scientific">Funneliformis geosporum</name>
    <dbReference type="NCBI Taxonomy" id="1117311"/>
    <lineage>
        <taxon>Eukaryota</taxon>
        <taxon>Fungi</taxon>
        <taxon>Fungi incertae sedis</taxon>
        <taxon>Mucoromycota</taxon>
        <taxon>Glomeromycotina</taxon>
        <taxon>Glomeromycetes</taxon>
        <taxon>Glomerales</taxon>
        <taxon>Glomeraceae</taxon>
        <taxon>Funneliformis</taxon>
    </lineage>
</organism>
<evidence type="ECO:0000313" key="4">
    <source>
        <dbReference type="Proteomes" id="UP001153678"/>
    </source>
</evidence>
<keyword evidence="4" id="KW-1185">Reference proteome</keyword>
<feature type="non-terminal residue" evidence="3">
    <location>
        <position position="1"/>
    </location>
</feature>
<comment type="caution">
    <text evidence="3">The sequence shown here is derived from an EMBL/GenBank/DDBJ whole genome shotgun (WGS) entry which is preliminary data.</text>
</comment>
<dbReference type="EMBL" id="CAMKVN010003530">
    <property type="protein sequence ID" value="CAI2184948.1"/>
    <property type="molecule type" value="Genomic_DNA"/>
</dbReference>
<keyword evidence="2" id="KW-0472">Membrane</keyword>
<sequence>MTKFIHEPRELINKYRFTEHSPLVILRGLSLTILLAILFLYGIILFFFATNDVFLMKSLISTPYVPVPVVKISSKYEFSMSCEINYLDLRAPTEEDIANCNKYIVPTECKELDPNNTFNGRCTGLFYPPIQDRFNYSLPDKRYGVSFLITITDEAYNAADDNGMQLRAYDQLFVPTQLPDSVRKTISSLNPHFMENLEEKNFHVIGYQQIPTFFTVLGVPPAYFPQPFIESRYESVQVPGVVSGFTPNTYGSLFVGTVDWTEEIQSEVRNSNVSNSIALLAAFYGLLVKIYVCLFGRSVIAPWGICQMTCCRRKTKNNLREKFPNVIPLVSRSKSNRKPKLYQKRLDAIEKFAKLYLVNIADQAGPKLRPLDIEDGDPNKKPPHKNRPFSPLSILNSAPMSRPISKVSKNNQENDVTSDMPSVAETNDPAITDNILSIKANPSKRPSSKRWSTLLPKSPNSQNGKSKSLPISHFNETGALSRDALDNAPNATSKLPTDLQAGFPSNGASNNTPNITNNLPIGSRTGGAPDRTPNTKSQAGTLSAGASEKDVPNSTPNTSNNLSLDTNISLSPNNLPKARTPASSNSQKPGESKPTFILSPIDINEDDANKGRRSSNVNSNSRKSVVSVDEEGNALSPEEAVNVRHSVVSVDEEVNALSPEEAVNVRNSVVFVDEEGNALSPEEAVNVRNSVVHVDEEGNALSPEEAVN</sequence>
<name>A0A9W4SY53_9GLOM</name>
<evidence type="ECO:0000313" key="3">
    <source>
        <dbReference type="EMBL" id="CAI2184948.1"/>
    </source>
</evidence>
<reference evidence="3" key="1">
    <citation type="submission" date="2022-08" db="EMBL/GenBank/DDBJ databases">
        <authorList>
            <person name="Kallberg Y."/>
            <person name="Tangrot J."/>
            <person name="Rosling A."/>
        </authorList>
    </citation>
    <scope>NUCLEOTIDE SEQUENCE</scope>
    <source>
        <strain evidence="3">Wild A</strain>
    </source>
</reference>
<feature type="transmembrane region" description="Helical" evidence="2">
    <location>
        <begin position="24"/>
        <end position="49"/>
    </location>
</feature>
<feature type="region of interest" description="Disordered" evidence="1">
    <location>
        <begin position="484"/>
        <end position="636"/>
    </location>
</feature>
<dbReference type="Proteomes" id="UP001153678">
    <property type="component" value="Unassembled WGS sequence"/>
</dbReference>
<keyword evidence="2" id="KW-0812">Transmembrane</keyword>
<accession>A0A9W4SY53</accession>
<feature type="compositionally biased region" description="Low complexity" evidence="1">
    <location>
        <begin position="553"/>
        <end position="571"/>
    </location>
</feature>
<feature type="compositionally biased region" description="Low complexity" evidence="1">
    <location>
        <begin position="614"/>
        <end position="627"/>
    </location>
</feature>
<protein>
    <submittedName>
        <fullName evidence="3">8078_t:CDS:1</fullName>
    </submittedName>
</protein>
<feature type="compositionally biased region" description="Polar residues" evidence="1">
    <location>
        <begin position="407"/>
        <end position="420"/>
    </location>
</feature>
<dbReference type="AlphaFoldDB" id="A0A9W4SY53"/>
<gene>
    <name evidence="3" type="ORF">FWILDA_LOCUS11831</name>
</gene>
<dbReference type="OrthoDB" id="2433396at2759"/>
<evidence type="ECO:0000256" key="1">
    <source>
        <dbReference type="SAM" id="MobiDB-lite"/>
    </source>
</evidence>
<feature type="compositionally biased region" description="Polar residues" evidence="1">
    <location>
        <begin position="532"/>
        <end position="541"/>
    </location>
</feature>